<feature type="compositionally biased region" description="Basic and acidic residues" evidence="1">
    <location>
        <begin position="40"/>
        <end position="60"/>
    </location>
</feature>
<protein>
    <submittedName>
        <fullName evidence="2">Uncharacterized protein</fullName>
    </submittedName>
</protein>
<evidence type="ECO:0000313" key="2">
    <source>
        <dbReference type="EMBL" id="KAJ4980628.1"/>
    </source>
</evidence>
<evidence type="ECO:0000256" key="1">
    <source>
        <dbReference type="SAM" id="MobiDB-lite"/>
    </source>
</evidence>
<gene>
    <name evidence="2" type="ORF">NE237_031465</name>
</gene>
<comment type="caution">
    <text evidence="2">The sequence shown here is derived from an EMBL/GenBank/DDBJ whole genome shotgun (WGS) entry which is preliminary data.</text>
</comment>
<organism evidence="2 3">
    <name type="scientific">Protea cynaroides</name>
    <dbReference type="NCBI Taxonomy" id="273540"/>
    <lineage>
        <taxon>Eukaryota</taxon>
        <taxon>Viridiplantae</taxon>
        <taxon>Streptophyta</taxon>
        <taxon>Embryophyta</taxon>
        <taxon>Tracheophyta</taxon>
        <taxon>Spermatophyta</taxon>
        <taxon>Magnoliopsida</taxon>
        <taxon>Proteales</taxon>
        <taxon>Proteaceae</taxon>
        <taxon>Protea</taxon>
    </lineage>
</organism>
<feature type="compositionally biased region" description="Polar residues" evidence="1">
    <location>
        <begin position="73"/>
        <end position="87"/>
    </location>
</feature>
<dbReference type="Proteomes" id="UP001141806">
    <property type="component" value="Unassembled WGS sequence"/>
</dbReference>
<name>A0A9Q0L1B2_9MAGN</name>
<proteinExistence type="predicted"/>
<feature type="region of interest" description="Disordered" evidence="1">
    <location>
        <begin position="1"/>
        <end position="87"/>
    </location>
</feature>
<accession>A0A9Q0L1B2</accession>
<dbReference type="AlphaFoldDB" id="A0A9Q0L1B2"/>
<keyword evidence="3" id="KW-1185">Reference proteome</keyword>
<dbReference type="EMBL" id="JAMYWD010000001">
    <property type="protein sequence ID" value="KAJ4980628.1"/>
    <property type="molecule type" value="Genomic_DNA"/>
</dbReference>
<evidence type="ECO:0000313" key="3">
    <source>
        <dbReference type="Proteomes" id="UP001141806"/>
    </source>
</evidence>
<reference evidence="2" key="1">
    <citation type="journal article" date="2023" name="Plant J.">
        <title>The genome of the king protea, Protea cynaroides.</title>
        <authorList>
            <person name="Chang J."/>
            <person name="Duong T.A."/>
            <person name="Schoeman C."/>
            <person name="Ma X."/>
            <person name="Roodt D."/>
            <person name="Barker N."/>
            <person name="Li Z."/>
            <person name="Van de Peer Y."/>
            <person name="Mizrachi E."/>
        </authorList>
    </citation>
    <scope>NUCLEOTIDE SEQUENCE</scope>
    <source>
        <tissue evidence="2">Young leaves</tissue>
    </source>
</reference>
<sequence length="100" mass="11782">MEQTRFKTGEINPMQSKKNRFKTGEINPKKNKKNIFKTGEINRKQEKQIQKRIDSKEKKPQNSNKIRLYKPNGPQTNMNQINGKLNQKITKTYTSETTQV</sequence>